<reference evidence="2" key="1">
    <citation type="submission" date="2020-08" db="EMBL/GenBank/DDBJ databases">
        <title>Multicomponent nature underlies the extraordinary mechanical properties of spider dragline silk.</title>
        <authorList>
            <person name="Kono N."/>
            <person name="Nakamura H."/>
            <person name="Mori M."/>
            <person name="Yoshida Y."/>
            <person name="Ohtoshi R."/>
            <person name="Malay A.D."/>
            <person name="Moran D.A.P."/>
            <person name="Tomita M."/>
            <person name="Numata K."/>
            <person name="Arakawa K."/>
        </authorList>
    </citation>
    <scope>NUCLEOTIDE SEQUENCE</scope>
</reference>
<feature type="chain" id="PRO_5036479162" evidence="1">
    <location>
        <begin position="24"/>
        <end position="98"/>
    </location>
</feature>
<gene>
    <name evidence="2" type="ORF">NPIL_374481</name>
</gene>
<comment type="caution">
    <text evidence="2">The sequence shown here is derived from an EMBL/GenBank/DDBJ whole genome shotgun (WGS) entry which is preliminary data.</text>
</comment>
<protein>
    <submittedName>
        <fullName evidence="2">Uncharacterized protein</fullName>
    </submittedName>
</protein>
<evidence type="ECO:0000313" key="2">
    <source>
        <dbReference type="EMBL" id="GFS92249.1"/>
    </source>
</evidence>
<dbReference type="AlphaFoldDB" id="A0A8X6T9Z1"/>
<name>A0A8X6T9Z1_NEPPI</name>
<keyword evidence="3" id="KW-1185">Reference proteome</keyword>
<evidence type="ECO:0000256" key="1">
    <source>
        <dbReference type="SAM" id="SignalP"/>
    </source>
</evidence>
<feature type="signal peptide" evidence="1">
    <location>
        <begin position="1"/>
        <end position="23"/>
    </location>
</feature>
<dbReference type="EMBL" id="BMAW01099898">
    <property type="protein sequence ID" value="GFS92249.1"/>
    <property type="molecule type" value="Genomic_DNA"/>
</dbReference>
<accession>A0A8X6T9Z1</accession>
<dbReference type="Proteomes" id="UP000887013">
    <property type="component" value="Unassembled WGS sequence"/>
</dbReference>
<proteinExistence type="predicted"/>
<dbReference type="OrthoDB" id="10433235at2759"/>
<organism evidence="2 3">
    <name type="scientific">Nephila pilipes</name>
    <name type="common">Giant wood spider</name>
    <name type="synonym">Nephila maculata</name>
    <dbReference type="NCBI Taxonomy" id="299642"/>
    <lineage>
        <taxon>Eukaryota</taxon>
        <taxon>Metazoa</taxon>
        <taxon>Ecdysozoa</taxon>
        <taxon>Arthropoda</taxon>
        <taxon>Chelicerata</taxon>
        <taxon>Arachnida</taxon>
        <taxon>Araneae</taxon>
        <taxon>Araneomorphae</taxon>
        <taxon>Entelegynae</taxon>
        <taxon>Araneoidea</taxon>
        <taxon>Nephilidae</taxon>
        <taxon>Nephila</taxon>
    </lineage>
</organism>
<sequence>MAATYSGPWILWALTLLWSAADSANPHYFVSHPDHRVAPGGKMEALPTTPLPEEGFRRNSFSLLEFFLLFPPVFSYELRCERSLNREWAGLDGGCAVK</sequence>
<keyword evidence="1" id="KW-0732">Signal</keyword>
<evidence type="ECO:0000313" key="3">
    <source>
        <dbReference type="Proteomes" id="UP000887013"/>
    </source>
</evidence>